<dbReference type="InterPro" id="IPR014755">
    <property type="entry name" value="Cu-Rt/internalin_Ig-like"/>
</dbReference>
<evidence type="ECO:0000256" key="1">
    <source>
        <dbReference type="ARBA" id="ARBA00022729"/>
    </source>
</evidence>
<dbReference type="Gene3D" id="1.10.10.1320">
    <property type="entry name" value="Anti-sigma factor, zinc-finger domain"/>
    <property type="match status" value="1"/>
</dbReference>
<feature type="domain" description="Putative zinc-finger" evidence="3">
    <location>
        <begin position="5"/>
        <end position="39"/>
    </location>
</feature>
<keyword evidence="7" id="KW-1185">Reference proteome</keyword>
<evidence type="ECO:0000313" key="6">
    <source>
        <dbReference type="Proteomes" id="UP000521676"/>
    </source>
</evidence>
<organism evidence="4 6">
    <name type="scientific">Candidatus Chlorohelix allophototropha</name>
    <dbReference type="NCBI Taxonomy" id="3003348"/>
    <lineage>
        <taxon>Bacteria</taxon>
        <taxon>Bacillati</taxon>
        <taxon>Chloroflexota</taxon>
        <taxon>Chloroflexia</taxon>
        <taxon>Candidatus Chloroheliales</taxon>
        <taxon>Candidatus Chloroheliaceae</taxon>
        <taxon>Candidatus Chlorohelix</taxon>
    </lineage>
</organism>
<dbReference type="EMBL" id="CP128400">
    <property type="protein sequence ID" value="WJW68947.1"/>
    <property type="molecule type" value="Genomic_DNA"/>
</dbReference>
<dbReference type="Proteomes" id="UP001431572">
    <property type="component" value="Chromosome 2"/>
</dbReference>
<feature type="transmembrane region" description="Helical" evidence="2">
    <location>
        <begin position="92"/>
        <end position="113"/>
    </location>
</feature>
<keyword evidence="2" id="KW-1133">Transmembrane helix</keyword>
<name>A0A8T7MA63_9CHLR</name>
<keyword evidence="1" id="KW-0732">Signal</keyword>
<reference evidence="5" key="2">
    <citation type="journal article" date="2024" name="Nature">
        <title>Anoxygenic phototroph of the Chloroflexota uses a type I reaction centre.</title>
        <authorList>
            <person name="Tsuji J.M."/>
            <person name="Shaw N.A."/>
            <person name="Nagashima S."/>
            <person name="Venkiteswaran J.J."/>
            <person name="Schiff S.L."/>
            <person name="Watanabe T."/>
            <person name="Fukui M."/>
            <person name="Hanada S."/>
            <person name="Tank M."/>
            <person name="Neufeld J.D."/>
        </authorList>
    </citation>
    <scope>NUCLEOTIDE SEQUENCE</scope>
    <source>
        <strain evidence="5">L227-S17</strain>
    </source>
</reference>
<dbReference type="Pfam" id="PF13490">
    <property type="entry name" value="zf-HC2"/>
    <property type="match status" value="1"/>
</dbReference>
<dbReference type="AlphaFoldDB" id="A0A8T7MA63"/>
<proteinExistence type="predicted"/>
<keyword evidence="2" id="KW-0812">Transmembrane</keyword>
<evidence type="ECO:0000313" key="5">
    <source>
        <dbReference type="EMBL" id="WJW68947.1"/>
    </source>
</evidence>
<accession>A0A8T7MA63</accession>
<evidence type="ECO:0000313" key="4">
    <source>
        <dbReference type="EMBL" id="NWJ49019.1"/>
    </source>
</evidence>
<protein>
    <submittedName>
        <fullName evidence="4">Zf-HC2 domain-containing protein</fullName>
    </submittedName>
</protein>
<evidence type="ECO:0000259" key="3">
    <source>
        <dbReference type="Pfam" id="PF13490"/>
    </source>
</evidence>
<gene>
    <name evidence="4" type="ORF">HXX08_24425</name>
    <name evidence="5" type="ORF">OZ401_004570</name>
</gene>
<sequence length="529" mass="56244">MNANCQRCQPLLSAYIDKETTAREEEFIRQHLLTCLDCRSALESYRGIRVQLKRVPDPLPPPELRRTLLNRVHQERIRGAKPALLRGNGLKILSLSLMAAIVLIIAAVLIAFFTNRNSAFEVADIAANSQEITIHFNQAVDEALIRDKGQLFFNVKDDNGKKIDYDIKVIDSQTVVLEPKETLVAGQQVNVETNTSVLNKSGENLAQKHIEVKIVSPAPATTRQTTTVATTQPRTTVIAQVATVTPSITSTTAVSATPTITTTAAITATTVFTTVTTPILTSTTVISPTEVVTTTSSLTLTTIPTVTTIPLTTTVTTSPPVTVTTDITATTVPVTPSPTPTCNVAVSTSFTKLLTDNPDIATKLGCPSAAENTVTLAYQVYEKGFMLASGGQIYAFSTLSSSWRSYADIPATTPTPTPTATASSVTIQATGTATTLVAQLTTPTPTATPGNFGCSISPAAAFANVWRANLEVRNLVGCPGVLDTSSRTGITQLFAGGRLFLNPVDMVGRRIYIMFNSGSLLILPDTSGA</sequence>
<reference evidence="4 6" key="1">
    <citation type="submission" date="2020-06" db="EMBL/GenBank/DDBJ databases">
        <title>Anoxygenic phototrophic Chloroflexota member uses a Type I reaction center.</title>
        <authorList>
            <person name="Tsuji J.M."/>
            <person name="Shaw N.A."/>
            <person name="Nagashima S."/>
            <person name="Venkiteswaran J."/>
            <person name="Schiff S.L."/>
            <person name="Hanada S."/>
            <person name="Tank M."/>
            <person name="Neufeld J.D."/>
        </authorList>
    </citation>
    <scope>NUCLEOTIDE SEQUENCE [LARGE SCALE GENOMIC DNA]</scope>
    <source>
        <strain evidence="4">L227-S17</strain>
    </source>
</reference>
<dbReference type="InterPro" id="IPR041916">
    <property type="entry name" value="Anti_sigma_zinc_sf"/>
</dbReference>
<dbReference type="EMBL" id="JACATZ010000003">
    <property type="protein sequence ID" value="NWJ49019.1"/>
    <property type="molecule type" value="Genomic_DNA"/>
</dbReference>
<dbReference type="RefSeq" id="WP_341470852.1">
    <property type="nucleotide sequence ID" value="NZ_CP128400.1"/>
</dbReference>
<dbReference type="InterPro" id="IPR027383">
    <property type="entry name" value="Znf_put"/>
</dbReference>
<dbReference type="Proteomes" id="UP000521676">
    <property type="component" value="Unassembled WGS sequence"/>
</dbReference>
<evidence type="ECO:0000313" key="7">
    <source>
        <dbReference type="Proteomes" id="UP001431572"/>
    </source>
</evidence>
<keyword evidence="2" id="KW-0472">Membrane</keyword>
<dbReference type="Gene3D" id="2.60.40.1220">
    <property type="match status" value="1"/>
</dbReference>
<evidence type="ECO:0000256" key="2">
    <source>
        <dbReference type="SAM" id="Phobius"/>
    </source>
</evidence>